<reference evidence="7 8" key="1">
    <citation type="submission" date="2018-02" db="EMBL/GenBank/DDBJ databases">
        <title>Jeotgalibacillus proteolyticum sp. nov. a protease producing bacterium isolated from ocean sediments of Laizhou Bay.</title>
        <authorList>
            <person name="Li Y."/>
        </authorList>
    </citation>
    <scope>NUCLEOTIDE SEQUENCE [LARGE SCALE GENOMIC DNA]</scope>
    <source>
        <strain evidence="7 8">22-7</strain>
    </source>
</reference>
<dbReference type="InterPro" id="IPR003593">
    <property type="entry name" value="AAA+_ATPase"/>
</dbReference>
<evidence type="ECO:0000256" key="4">
    <source>
        <dbReference type="ARBA" id="ARBA00022840"/>
    </source>
</evidence>
<organism evidence="7 8">
    <name type="scientific">Jeotgalibacillus proteolyticus</name>
    <dbReference type="NCBI Taxonomy" id="2082395"/>
    <lineage>
        <taxon>Bacteria</taxon>
        <taxon>Bacillati</taxon>
        <taxon>Bacillota</taxon>
        <taxon>Bacilli</taxon>
        <taxon>Bacillales</taxon>
        <taxon>Caryophanaceae</taxon>
        <taxon>Jeotgalibacillus</taxon>
    </lineage>
</organism>
<dbReference type="OrthoDB" id="9778870at2"/>
<dbReference type="GO" id="GO:0016020">
    <property type="term" value="C:membrane"/>
    <property type="evidence" value="ECO:0007669"/>
    <property type="project" value="InterPro"/>
</dbReference>
<proteinExistence type="inferred from homology"/>
<dbReference type="PANTHER" id="PTHR46743">
    <property type="entry name" value="TEICHOIC ACIDS EXPORT ATP-BINDING PROTEIN TAGH"/>
    <property type="match status" value="1"/>
</dbReference>
<dbReference type="PANTHER" id="PTHR46743:SF2">
    <property type="entry name" value="TEICHOIC ACIDS EXPORT ATP-BINDING PROTEIN TAGH"/>
    <property type="match status" value="1"/>
</dbReference>
<keyword evidence="3" id="KW-0547">Nucleotide-binding</keyword>
<evidence type="ECO:0000313" key="7">
    <source>
        <dbReference type="EMBL" id="PPA70287.1"/>
    </source>
</evidence>
<keyword evidence="2" id="KW-0813">Transport</keyword>
<dbReference type="EMBL" id="PREZ01000004">
    <property type="protein sequence ID" value="PPA70287.1"/>
    <property type="molecule type" value="Genomic_DNA"/>
</dbReference>
<comment type="similarity">
    <text evidence="1">Belongs to the ABC transporter superfamily.</text>
</comment>
<evidence type="ECO:0000256" key="1">
    <source>
        <dbReference type="ARBA" id="ARBA00005417"/>
    </source>
</evidence>
<dbReference type="GO" id="GO:0016887">
    <property type="term" value="F:ATP hydrolysis activity"/>
    <property type="evidence" value="ECO:0007669"/>
    <property type="project" value="InterPro"/>
</dbReference>
<dbReference type="PROSITE" id="PS00211">
    <property type="entry name" value="ABC_TRANSPORTER_1"/>
    <property type="match status" value="1"/>
</dbReference>
<dbReference type="AlphaFoldDB" id="A0A2S5GB76"/>
<dbReference type="GO" id="GO:0005524">
    <property type="term" value="F:ATP binding"/>
    <property type="evidence" value="ECO:0007669"/>
    <property type="project" value="UniProtKB-KW"/>
</dbReference>
<evidence type="ECO:0000256" key="3">
    <source>
        <dbReference type="ARBA" id="ARBA00022741"/>
    </source>
</evidence>
<protein>
    <recommendedName>
        <fullName evidence="6">ABC transporter domain-containing protein</fullName>
    </recommendedName>
</protein>
<comment type="caution">
    <text evidence="7">The sequence shown here is derived from an EMBL/GenBank/DDBJ whole genome shotgun (WGS) entry which is preliminary data.</text>
</comment>
<accession>A0A2S5GB76</accession>
<dbReference type="InterPro" id="IPR003439">
    <property type="entry name" value="ABC_transporter-like_ATP-bd"/>
</dbReference>
<feature type="domain" description="ABC transporter" evidence="6">
    <location>
        <begin position="5"/>
        <end position="243"/>
    </location>
</feature>
<dbReference type="InterPro" id="IPR050683">
    <property type="entry name" value="Bact_Polysacc_Export_ATP-bd"/>
</dbReference>
<dbReference type="RefSeq" id="WP_104058237.1">
    <property type="nucleotide sequence ID" value="NZ_PREZ01000004.1"/>
</dbReference>
<dbReference type="InterPro" id="IPR027417">
    <property type="entry name" value="P-loop_NTPase"/>
</dbReference>
<evidence type="ECO:0000313" key="8">
    <source>
        <dbReference type="Proteomes" id="UP000239047"/>
    </source>
</evidence>
<sequence>MEYAVSVKSLSKKYKLYTDKWGPIKEVISKKKLHNEFLALNNISLDFPKGESIGVLGKNGSGKSTLLKIITGIAEPSNGNVDVRGSLVFLDVSSGIDAELSGYDNIFMKGTLLGYSREEMQEKLDDIIDFSELEEFIHQPVKNYSSGMRAKLGFAISVNVNPDILIVDEALAVGDSIFREKCMKKMNEFKEKGKTIIFVSHDKNAVESFCSKAAWIHKGQLVMYGESKEVCRDYQLFMSGKRSIESIKAEKTLINMVEEVKTEGQYNSKIRISGKLYENSTNSSEGSYRIKLINNRTRQHVTIPIERNRYNGEDSEIPKERLSTAGFTASVQLEEYSQFLLPDNYSFYIQLSQDGNWAEVPLSAGKEFSAVQLDSSLPKFRTEIITLNDQLSIKVENHKKLNEQVNKIWYEENYLCLEGVAYVKELETTKESDVSLNLILKNKETYESKSFKATMLYTKEITDNSSLNPEKKNYDYSHFSCKVCLDDLGEGELEAYFHFEHLSGAEIYASAWASLFQNYDTALREIGHKTAEVKTVSKYLTIELKKK</sequence>
<name>A0A2S5GB76_9BACL</name>
<evidence type="ECO:0000259" key="6">
    <source>
        <dbReference type="PROSITE" id="PS50893"/>
    </source>
</evidence>
<dbReference type="SUPFAM" id="SSF52540">
    <property type="entry name" value="P-loop containing nucleoside triphosphate hydrolases"/>
    <property type="match status" value="1"/>
</dbReference>
<dbReference type="CDD" id="cd03220">
    <property type="entry name" value="ABC_KpsT_Wzt"/>
    <property type="match status" value="1"/>
</dbReference>
<dbReference type="SMART" id="SM00382">
    <property type="entry name" value="AAA"/>
    <property type="match status" value="1"/>
</dbReference>
<dbReference type="PROSITE" id="PS50893">
    <property type="entry name" value="ABC_TRANSPORTER_2"/>
    <property type="match status" value="1"/>
</dbReference>
<keyword evidence="8" id="KW-1185">Reference proteome</keyword>
<dbReference type="Proteomes" id="UP000239047">
    <property type="component" value="Unassembled WGS sequence"/>
</dbReference>
<keyword evidence="5" id="KW-1278">Translocase</keyword>
<dbReference type="Gene3D" id="3.40.50.300">
    <property type="entry name" value="P-loop containing nucleotide triphosphate hydrolases"/>
    <property type="match status" value="1"/>
</dbReference>
<evidence type="ECO:0000256" key="2">
    <source>
        <dbReference type="ARBA" id="ARBA00022448"/>
    </source>
</evidence>
<keyword evidence="4" id="KW-0067">ATP-binding</keyword>
<dbReference type="Pfam" id="PF00005">
    <property type="entry name" value="ABC_tran"/>
    <property type="match status" value="1"/>
</dbReference>
<evidence type="ECO:0000256" key="5">
    <source>
        <dbReference type="ARBA" id="ARBA00022967"/>
    </source>
</evidence>
<gene>
    <name evidence="7" type="ORF">C4B60_11960</name>
</gene>
<dbReference type="GO" id="GO:0140359">
    <property type="term" value="F:ABC-type transporter activity"/>
    <property type="evidence" value="ECO:0007669"/>
    <property type="project" value="InterPro"/>
</dbReference>
<dbReference type="InterPro" id="IPR017871">
    <property type="entry name" value="ABC_transporter-like_CS"/>
</dbReference>
<dbReference type="InterPro" id="IPR015860">
    <property type="entry name" value="ABC_transpr_TagH-like"/>
</dbReference>